<dbReference type="Proteomes" id="UP001642464">
    <property type="component" value="Unassembled WGS sequence"/>
</dbReference>
<protein>
    <submittedName>
        <fullName evidence="1">Uncharacterized protein</fullName>
    </submittedName>
</protein>
<sequence length="104" mass="12094">MDSSFPKGPANFQDLFQWADYNTSILMDNDQAKQRFIDLLSSVDQVVLHEDFAGSFNVEEGTEHCRTLKQLFGKKLLDEYMKVLDDETQFLESMKCYKMGHKSK</sequence>
<gene>
    <name evidence="1" type="ORF">SCF082_LOCUS41877</name>
</gene>
<feature type="non-terminal residue" evidence="1">
    <location>
        <position position="104"/>
    </location>
</feature>
<comment type="caution">
    <text evidence="1">The sequence shown here is derived from an EMBL/GenBank/DDBJ whole genome shotgun (WGS) entry which is preliminary data.</text>
</comment>
<name>A0ABP0QNG0_9DINO</name>
<organism evidence="1 2">
    <name type="scientific">Durusdinium trenchii</name>
    <dbReference type="NCBI Taxonomy" id="1381693"/>
    <lineage>
        <taxon>Eukaryota</taxon>
        <taxon>Sar</taxon>
        <taxon>Alveolata</taxon>
        <taxon>Dinophyceae</taxon>
        <taxon>Suessiales</taxon>
        <taxon>Symbiodiniaceae</taxon>
        <taxon>Durusdinium</taxon>
    </lineage>
</organism>
<proteinExistence type="predicted"/>
<accession>A0ABP0QNG0</accession>
<keyword evidence="2" id="KW-1185">Reference proteome</keyword>
<dbReference type="EMBL" id="CAXAMM010039746">
    <property type="protein sequence ID" value="CAK9088686.1"/>
    <property type="molecule type" value="Genomic_DNA"/>
</dbReference>
<evidence type="ECO:0000313" key="2">
    <source>
        <dbReference type="Proteomes" id="UP001642464"/>
    </source>
</evidence>
<evidence type="ECO:0000313" key="1">
    <source>
        <dbReference type="EMBL" id="CAK9088686.1"/>
    </source>
</evidence>
<reference evidence="1 2" key="1">
    <citation type="submission" date="2024-02" db="EMBL/GenBank/DDBJ databases">
        <authorList>
            <person name="Chen Y."/>
            <person name="Shah S."/>
            <person name="Dougan E. K."/>
            <person name="Thang M."/>
            <person name="Chan C."/>
        </authorList>
    </citation>
    <scope>NUCLEOTIDE SEQUENCE [LARGE SCALE GENOMIC DNA]</scope>
</reference>